<reference evidence="1" key="1">
    <citation type="journal article" date="2019" name="bioRxiv">
        <title>The Genome of the Zebra Mussel, Dreissena polymorpha: A Resource for Invasive Species Research.</title>
        <authorList>
            <person name="McCartney M.A."/>
            <person name="Auch B."/>
            <person name="Kono T."/>
            <person name="Mallez S."/>
            <person name="Zhang Y."/>
            <person name="Obille A."/>
            <person name="Becker A."/>
            <person name="Abrahante J.E."/>
            <person name="Garbe J."/>
            <person name="Badalamenti J.P."/>
            <person name="Herman A."/>
            <person name="Mangelson H."/>
            <person name="Liachko I."/>
            <person name="Sullivan S."/>
            <person name="Sone E.D."/>
            <person name="Koren S."/>
            <person name="Silverstein K.A.T."/>
            <person name="Beckman K.B."/>
            <person name="Gohl D.M."/>
        </authorList>
    </citation>
    <scope>NUCLEOTIDE SEQUENCE</scope>
    <source>
        <strain evidence="1">Duluth1</strain>
        <tissue evidence="1">Whole animal</tissue>
    </source>
</reference>
<dbReference type="AlphaFoldDB" id="A0A9D4MRI9"/>
<protein>
    <submittedName>
        <fullName evidence="1">Uncharacterized protein</fullName>
    </submittedName>
</protein>
<evidence type="ECO:0000313" key="1">
    <source>
        <dbReference type="EMBL" id="KAH3882547.1"/>
    </source>
</evidence>
<dbReference type="EMBL" id="JAIWYP010000001">
    <property type="protein sequence ID" value="KAH3882547.1"/>
    <property type="molecule type" value="Genomic_DNA"/>
</dbReference>
<dbReference type="Proteomes" id="UP000828390">
    <property type="component" value="Unassembled WGS sequence"/>
</dbReference>
<evidence type="ECO:0000313" key="2">
    <source>
        <dbReference type="Proteomes" id="UP000828390"/>
    </source>
</evidence>
<keyword evidence="2" id="KW-1185">Reference proteome</keyword>
<gene>
    <name evidence="1" type="ORF">DPMN_006488</name>
</gene>
<reference evidence="1" key="2">
    <citation type="submission" date="2020-11" db="EMBL/GenBank/DDBJ databases">
        <authorList>
            <person name="McCartney M.A."/>
            <person name="Auch B."/>
            <person name="Kono T."/>
            <person name="Mallez S."/>
            <person name="Becker A."/>
            <person name="Gohl D.M."/>
            <person name="Silverstein K.A.T."/>
            <person name="Koren S."/>
            <person name="Bechman K.B."/>
            <person name="Herman A."/>
            <person name="Abrahante J.E."/>
            <person name="Garbe J."/>
        </authorList>
    </citation>
    <scope>NUCLEOTIDE SEQUENCE</scope>
    <source>
        <strain evidence="1">Duluth1</strain>
        <tissue evidence="1">Whole animal</tissue>
    </source>
</reference>
<sequence length="59" mass="6160">MDVDCGSITIVLGLMADSLLLLTSGFVPNANESLSIVSVVQAEESVATIQVKTCINAYD</sequence>
<name>A0A9D4MRI9_DREPO</name>
<organism evidence="1 2">
    <name type="scientific">Dreissena polymorpha</name>
    <name type="common">Zebra mussel</name>
    <name type="synonym">Mytilus polymorpha</name>
    <dbReference type="NCBI Taxonomy" id="45954"/>
    <lineage>
        <taxon>Eukaryota</taxon>
        <taxon>Metazoa</taxon>
        <taxon>Spiralia</taxon>
        <taxon>Lophotrochozoa</taxon>
        <taxon>Mollusca</taxon>
        <taxon>Bivalvia</taxon>
        <taxon>Autobranchia</taxon>
        <taxon>Heteroconchia</taxon>
        <taxon>Euheterodonta</taxon>
        <taxon>Imparidentia</taxon>
        <taxon>Neoheterodontei</taxon>
        <taxon>Myida</taxon>
        <taxon>Dreissenoidea</taxon>
        <taxon>Dreissenidae</taxon>
        <taxon>Dreissena</taxon>
    </lineage>
</organism>
<proteinExistence type="predicted"/>
<accession>A0A9D4MRI9</accession>
<comment type="caution">
    <text evidence="1">The sequence shown here is derived from an EMBL/GenBank/DDBJ whole genome shotgun (WGS) entry which is preliminary data.</text>
</comment>